<keyword evidence="2" id="KW-1185">Reference proteome</keyword>
<dbReference type="Proteomes" id="UP000253782">
    <property type="component" value="Unassembled WGS sequence"/>
</dbReference>
<protein>
    <submittedName>
        <fullName evidence="1">Uncharacterized protein</fullName>
    </submittedName>
</protein>
<organism evidence="1 2">
    <name type="scientific">Dyella tabacisoli</name>
    <dbReference type="NCBI Taxonomy" id="2282381"/>
    <lineage>
        <taxon>Bacteria</taxon>
        <taxon>Pseudomonadati</taxon>
        <taxon>Pseudomonadota</taxon>
        <taxon>Gammaproteobacteria</taxon>
        <taxon>Lysobacterales</taxon>
        <taxon>Rhodanobacteraceae</taxon>
        <taxon>Dyella</taxon>
    </lineage>
</organism>
<name>A0A369UJT9_9GAMM</name>
<dbReference type="OrthoDB" id="5522400at2"/>
<proteinExistence type="predicted"/>
<evidence type="ECO:0000313" key="2">
    <source>
        <dbReference type="Proteomes" id="UP000253782"/>
    </source>
</evidence>
<dbReference type="EMBL" id="QQAH01000015">
    <property type="protein sequence ID" value="RDD80786.1"/>
    <property type="molecule type" value="Genomic_DNA"/>
</dbReference>
<dbReference type="AlphaFoldDB" id="A0A369UJT9"/>
<evidence type="ECO:0000313" key="1">
    <source>
        <dbReference type="EMBL" id="RDD80786.1"/>
    </source>
</evidence>
<reference evidence="1 2" key="1">
    <citation type="submission" date="2018-07" db="EMBL/GenBank/DDBJ databases">
        <title>Dyella tabacisoli L4-6T, whole genome shotgun sequence.</title>
        <authorList>
            <person name="Zhou X.-K."/>
            <person name="Li W.-J."/>
            <person name="Duan Y.-Q."/>
        </authorList>
    </citation>
    <scope>NUCLEOTIDE SEQUENCE [LARGE SCALE GENOMIC DNA]</scope>
    <source>
        <strain evidence="1 2">L4-6</strain>
    </source>
</reference>
<gene>
    <name evidence="1" type="ORF">DVJ77_15820</name>
</gene>
<sequence length="216" mass="23394">MRNLDQLAVPAKLKGDGIYIEGWRENASQQHTSAVAIYPDGRIYAAYYDVENGAIRYFSSDQSPGIHPAIELWIRRLAPTVETIVWPGAQSGATALPKTKIATQQNSSDPSPDEQAALLTVATSIWSASLANNWTMNAVVGDLLSDATGEILKCSAAFNLVPRPVGFMPGRLYLAANARAVVRYIAGVNQNRIYRTCISAVALHYRSSIEIASADI</sequence>
<accession>A0A369UJT9</accession>
<comment type="caution">
    <text evidence="1">The sequence shown here is derived from an EMBL/GenBank/DDBJ whole genome shotgun (WGS) entry which is preliminary data.</text>
</comment>